<dbReference type="Proteomes" id="UP001066276">
    <property type="component" value="Chromosome 4_2"/>
</dbReference>
<name>A0AAV7STI4_PLEWA</name>
<gene>
    <name evidence="1" type="ORF">NDU88_007708</name>
</gene>
<sequence>METTVCLPEWPEAAVHRGKLLGTLLRGLAFLRRPLERAVTSDALPTRHLNGRPLHPHAQAGMGEEAGPCCFEGLQTASHRRFFQYKVLLVSHAWNPWSMVPSRHRLCYLRLQALTDLPLPRSQTCSCPPTPLTGPVGGGSLEMSAQVSAQETSLEYTTLS</sequence>
<organism evidence="1 2">
    <name type="scientific">Pleurodeles waltl</name>
    <name type="common">Iberian ribbed newt</name>
    <dbReference type="NCBI Taxonomy" id="8319"/>
    <lineage>
        <taxon>Eukaryota</taxon>
        <taxon>Metazoa</taxon>
        <taxon>Chordata</taxon>
        <taxon>Craniata</taxon>
        <taxon>Vertebrata</taxon>
        <taxon>Euteleostomi</taxon>
        <taxon>Amphibia</taxon>
        <taxon>Batrachia</taxon>
        <taxon>Caudata</taxon>
        <taxon>Salamandroidea</taxon>
        <taxon>Salamandridae</taxon>
        <taxon>Pleurodelinae</taxon>
        <taxon>Pleurodeles</taxon>
    </lineage>
</organism>
<evidence type="ECO:0000313" key="1">
    <source>
        <dbReference type="EMBL" id="KAJ1167316.1"/>
    </source>
</evidence>
<keyword evidence="2" id="KW-1185">Reference proteome</keyword>
<evidence type="ECO:0000313" key="2">
    <source>
        <dbReference type="Proteomes" id="UP001066276"/>
    </source>
</evidence>
<dbReference type="AlphaFoldDB" id="A0AAV7STI4"/>
<reference evidence="1" key="1">
    <citation type="journal article" date="2022" name="bioRxiv">
        <title>Sequencing and chromosome-scale assembly of the giantPleurodeles waltlgenome.</title>
        <authorList>
            <person name="Brown T."/>
            <person name="Elewa A."/>
            <person name="Iarovenko S."/>
            <person name="Subramanian E."/>
            <person name="Araus A.J."/>
            <person name="Petzold A."/>
            <person name="Susuki M."/>
            <person name="Suzuki K.-i.T."/>
            <person name="Hayashi T."/>
            <person name="Toyoda A."/>
            <person name="Oliveira C."/>
            <person name="Osipova E."/>
            <person name="Leigh N.D."/>
            <person name="Simon A."/>
            <person name="Yun M.H."/>
        </authorList>
    </citation>
    <scope>NUCLEOTIDE SEQUENCE</scope>
    <source>
        <strain evidence="1">20211129_DDA</strain>
        <tissue evidence="1">Liver</tissue>
    </source>
</reference>
<dbReference type="EMBL" id="JANPWB010000008">
    <property type="protein sequence ID" value="KAJ1167316.1"/>
    <property type="molecule type" value="Genomic_DNA"/>
</dbReference>
<protein>
    <submittedName>
        <fullName evidence="1">Uncharacterized protein</fullName>
    </submittedName>
</protein>
<accession>A0AAV7STI4</accession>
<proteinExistence type="predicted"/>
<comment type="caution">
    <text evidence="1">The sequence shown here is derived from an EMBL/GenBank/DDBJ whole genome shotgun (WGS) entry which is preliminary data.</text>
</comment>